<evidence type="ECO:0000313" key="2">
    <source>
        <dbReference type="EMBL" id="GFC81255.1"/>
    </source>
</evidence>
<feature type="region of interest" description="Disordered" evidence="1">
    <location>
        <begin position="63"/>
        <end position="82"/>
    </location>
</feature>
<protein>
    <submittedName>
        <fullName evidence="2">Uncharacterized protein</fullName>
    </submittedName>
</protein>
<name>A0A699R6F3_TANCI</name>
<feature type="non-terminal residue" evidence="2">
    <location>
        <position position="1"/>
    </location>
</feature>
<accession>A0A699R6F3</accession>
<dbReference type="AlphaFoldDB" id="A0A699R6F3"/>
<organism evidence="2">
    <name type="scientific">Tanacetum cinerariifolium</name>
    <name type="common">Dalmatian daisy</name>
    <name type="synonym">Chrysanthemum cinerariifolium</name>
    <dbReference type="NCBI Taxonomy" id="118510"/>
    <lineage>
        <taxon>Eukaryota</taxon>
        <taxon>Viridiplantae</taxon>
        <taxon>Streptophyta</taxon>
        <taxon>Embryophyta</taxon>
        <taxon>Tracheophyta</taxon>
        <taxon>Spermatophyta</taxon>
        <taxon>Magnoliopsida</taxon>
        <taxon>eudicotyledons</taxon>
        <taxon>Gunneridae</taxon>
        <taxon>Pentapetalae</taxon>
        <taxon>asterids</taxon>
        <taxon>campanulids</taxon>
        <taxon>Asterales</taxon>
        <taxon>Asteraceae</taxon>
        <taxon>Asteroideae</taxon>
        <taxon>Anthemideae</taxon>
        <taxon>Anthemidinae</taxon>
        <taxon>Tanacetum</taxon>
    </lineage>
</organism>
<reference evidence="2" key="1">
    <citation type="journal article" date="2019" name="Sci. Rep.">
        <title>Draft genome of Tanacetum cinerariifolium, the natural source of mosquito coil.</title>
        <authorList>
            <person name="Yamashiro T."/>
            <person name="Shiraishi A."/>
            <person name="Satake H."/>
            <person name="Nakayama K."/>
        </authorList>
    </citation>
    <scope>NUCLEOTIDE SEQUENCE</scope>
</reference>
<proteinExistence type="predicted"/>
<comment type="caution">
    <text evidence="2">The sequence shown here is derived from an EMBL/GenBank/DDBJ whole genome shotgun (WGS) entry which is preliminary data.</text>
</comment>
<feature type="non-terminal residue" evidence="2">
    <location>
        <position position="222"/>
    </location>
</feature>
<gene>
    <name evidence="2" type="ORF">Tci_853225</name>
</gene>
<sequence>EAYDLHVRNREVLSEKDTNQTTDGVINCMSSKNIVVAQHQDPISKVHEPLLSKIDEAFDFPVENHESVGEKDTSRKTEVENRKSNKYTSIVMQDGLISKVKGPPLSKNVSTFDLLVENRECVSQKETTSQTTKEMETEVLKQPPIFDRHVHLLIRQWKIASQMVKNTDPYASATDEQPYKKSRILNDGVYFHGYGRENDYHDMRGYNREAYNGNHDRRHHHE</sequence>
<evidence type="ECO:0000256" key="1">
    <source>
        <dbReference type="SAM" id="MobiDB-lite"/>
    </source>
</evidence>
<dbReference type="EMBL" id="BKCJ011078962">
    <property type="protein sequence ID" value="GFC81255.1"/>
    <property type="molecule type" value="Genomic_DNA"/>
</dbReference>